<dbReference type="InterPro" id="IPR000515">
    <property type="entry name" value="MetI-like"/>
</dbReference>
<keyword evidence="4 7" id="KW-0812">Transmembrane</keyword>
<dbReference type="EMBL" id="BONW01000008">
    <property type="protein sequence ID" value="GIG87193.1"/>
    <property type="molecule type" value="Genomic_DNA"/>
</dbReference>
<sequence>MALRGSTHDRYRDGDGDTDRDRRRSEAGALASSVDRRMRLFNHCCVGVLLALALLWLVPLAWALDTSLKPNAETTDPTWLIENPTLQAYRTVLADSDILNWYVASFVTSTLATLGTVLTASMAAYALSRLRFRYRRLVFWLVLAGLMIPNQVLIVPQFRELGSVHLLNTWWAVLLPQIPTAIAVFVFKQFFDGIPRDLDEAARIDGAGFFRTYRRVVMPLSRPAVSAVAIFSFVWSWNNLLWPLLAVTDPDLMTIPVGLAAIQGTYGIRYADTMASAILGALPLILVFLLFQRRIVEGIAGTGLKG</sequence>
<feature type="region of interest" description="Disordered" evidence="8">
    <location>
        <begin position="1"/>
        <end position="25"/>
    </location>
</feature>
<feature type="transmembrane region" description="Helical" evidence="7">
    <location>
        <begin position="101"/>
        <end position="125"/>
    </location>
</feature>
<evidence type="ECO:0000256" key="2">
    <source>
        <dbReference type="ARBA" id="ARBA00022448"/>
    </source>
</evidence>
<feature type="transmembrane region" description="Helical" evidence="7">
    <location>
        <begin position="40"/>
        <end position="64"/>
    </location>
</feature>
<feature type="transmembrane region" description="Helical" evidence="7">
    <location>
        <begin position="273"/>
        <end position="291"/>
    </location>
</feature>
<dbReference type="InterPro" id="IPR035906">
    <property type="entry name" value="MetI-like_sf"/>
</dbReference>
<evidence type="ECO:0000259" key="9">
    <source>
        <dbReference type="PROSITE" id="PS50928"/>
    </source>
</evidence>
<evidence type="ECO:0000256" key="5">
    <source>
        <dbReference type="ARBA" id="ARBA00022989"/>
    </source>
</evidence>
<organism evidence="10 11">
    <name type="scientific">Plantactinospora endophytica</name>
    <dbReference type="NCBI Taxonomy" id="673535"/>
    <lineage>
        <taxon>Bacteria</taxon>
        <taxon>Bacillati</taxon>
        <taxon>Actinomycetota</taxon>
        <taxon>Actinomycetes</taxon>
        <taxon>Micromonosporales</taxon>
        <taxon>Micromonosporaceae</taxon>
        <taxon>Plantactinospora</taxon>
    </lineage>
</organism>
<protein>
    <submittedName>
        <fullName evidence="10">Sugar ABC transporter permease</fullName>
    </submittedName>
</protein>
<dbReference type="SUPFAM" id="SSF161098">
    <property type="entry name" value="MetI-like"/>
    <property type="match status" value="1"/>
</dbReference>
<dbReference type="Pfam" id="PF00528">
    <property type="entry name" value="BPD_transp_1"/>
    <property type="match status" value="1"/>
</dbReference>
<evidence type="ECO:0000256" key="4">
    <source>
        <dbReference type="ARBA" id="ARBA00022692"/>
    </source>
</evidence>
<dbReference type="PANTHER" id="PTHR43744:SF12">
    <property type="entry name" value="ABC TRANSPORTER PERMEASE PROTEIN MG189-RELATED"/>
    <property type="match status" value="1"/>
</dbReference>
<feature type="transmembrane region" description="Helical" evidence="7">
    <location>
        <begin position="220"/>
        <end position="237"/>
    </location>
</feature>
<dbReference type="Gene3D" id="1.10.3720.10">
    <property type="entry name" value="MetI-like"/>
    <property type="match status" value="1"/>
</dbReference>
<comment type="subcellular location">
    <subcellularLocation>
        <location evidence="1 7">Cell membrane</location>
        <topology evidence="1 7">Multi-pass membrane protein</topology>
    </subcellularLocation>
</comment>
<feature type="transmembrane region" description="Helical" evidence="7">
    <location>
        <begin position="137"/>
        <end position="158"/>
    </location>
</feature>
<proteinExistence type="inferred from homology"/>
<evidence type="ECO:0000256" key="6">
    <source>
        <dbReference type="ARBA" id="ARBA00023136"/>
    </source>
</evidence>
<evidence type="ECO:0000256" key="7">
    <source>
        <dbReference type="RuleBase" id="RU363032"/>
    </source>
</evidence>
<evidence type="ECO:0000313" key="10">
    <source>
        <dbReference type="EMBL" id="GIG87193.1"/>
    </source>
</evidence>
<feature type="transmembrane region" description="Helical" evidence="7">
    <location>
        <begin position="170"/>
        <end position="187"/>
    </location>
</feature>
<feature type="domain" description="ABC transmembrane type-1" evidence="9">
    <location>
        <begin position="102"/>
        <end position="291"/>
    </location>
</feature>
<keyword evidence="6 7" id="KW-0472">Membrane</keyword>
<dbReference type="CDD" id="cd06261">
    <property type="entry name" value="TM_PBP2"/>
    <property type="match status" value="1"/>
</dbReference>
<evidence type="ECO:0000256" key="3">
    <source>
        <dbReference type="ARBA" id="ARBA00022475"/>
    </source>
</evidence>
<dbReference type="RefSeq" id="WP_203865765.1">
    <property type="nucleotide sequence ID" value="NZ_BONW01000008.1"/>
</dbReference>
<name>A0ABQ4DXK7_9ACTN</name>
<evidence type="ECO:0000313" key="11">
    <source>
        <dbReference type="Proteomes" id="UP000646749"/>
    </source>
</evidence>
<dbReference type="PROSITE" id="PS50928">
    <property type="entry name" value="ABC_TM1"/>
    <property type="match status" value="1"/>
</dbReference>
<gene>
    <name evidence="10" type="ORF">Pen02_21290</name>
</gene>
<comment type="similarity">
    <text evidence="7">Belongs to the binding-protein-dependent transport system permease family.</text>
</comment>
<keyword evidence="3" id="KW-1003">Cell membrane</keyword>
<evidence type="ECO:0000256" key="8">
    <source>
        <dbReference type="SAM" id="MobiDB-lite"/>
    </source>
</evidence>
<accession>A0ABQ4DXK7</accession>
<keyword evidence="11" id="KW-1185">Reference proteome</keyword>
<comment type="caution">
    <text evidence="10">The sequence shown here is derived from an EMBL/GenBank/DDBJ whole genome shotgun (WGS) entry which is preliminary data.</text>
</comment>
<dbReference type="PANTHER" id="PTHR43744">
    <property type="entry name" value="ABC TRANSPORTER PERMEASE PROTEIN MG189-RELATED-RELATED"/>
    <property type="match status" value="1"/>
</dbReference>
<dbReference type="Proteomes" id="UP000646749">
    <property type="component" value="Unassembled WGS sequence"/>
</dbReference>
<reference evidence="10 11" key="1">
    <citation type="submission" date="2021-01" db="EMBL/GenBank/DDBJ databases">
        <title>Whole genome shotgun sequence of Plantactinospora endophytica NBRC 110450.</title>
        <authorList>
            <person name="Komaki H."/>
            <person name="Tamura T."/>
        </authorList>
    </citation>
    <scope>NUCLEOTIDE SEQUENCE [LARGE SCALE GENOMIC DNA]</scope>
    <source>
        <strain evidence="10 11">NBRC 110450</strain>
    </source>
</reference>
<keyword evidence="5 7" id="KW-1133">Transmembrane helix</keyword>
<keyword evidence="2 7" id="KW-0813">Transport</keyword>
<evidence type="ECO:0000256" key="1">
    <source>
        <dbReference type="ARBA" id="ARBA00004651"/>
    </source>
</evidence>